<dbReference type="PANTHER" id="PTHR24125">
    <property type="entry name" value="ANKYRIN REPEAT AND DEATH DOMAIN-CONTAINING PROTEIN"/>
    <property type="match status" value="1"/>
</dbReference>
<proteinExistence type="predicted"/>
<name>E9HNK1_DAPPU</name>
<evidence type="ECO:0000313" key="3">
    <source>
        <dbReference type="Proteomes" id="UP000000305"/>
    </source>
</evidence>
<feature type="non-terminal residue" evidence="2">
    <location>
        <position position="1"/>
    </location>
</feature>
<evidence type="ECO:0000256" key="1">
    <source>
        <dbReference type="PROSITE-ProRule" id="PRU00023"/>
    </source>
</evidence>
<dbReference type="PhylomeDB" id="E9HNK1"/>
<feature type="repeat" description="ANK" evidence="1">
    <location>
        <begin position="220"/>
        <end position="252"/>
    </location>
</feature>
<dbReference type="Pfam" id="PF13857">
    <property type="entry name" value="Ank_5"/>
    <property type="match status" value="1"/>
</dbReference>
<protein>
    <submittedName>
        <fullName evidence="2">Uncharacterized protein</fullName>
    </submittedName>
</protein>
<dbReference type="InterPro" id="IPR002110">
    <property type="entry name" value="Ankyrin_rpt"/>
</dbReference>
<keyword evidence="1" id="KW-0040">ANK repeat</keyword>
<dbReference type="PANTHER" id="PTHR24125:SF5">
    <property type="entry name" value="ANKYRIN REPEAT PROTEIN"/>
    <property type="match status" value="1"/>
</dbReference>
<dbReference type="KEGG" id="dpx:DAPPUDRAFT_4924"/>
<feature type="repeat" description="ANK" evidence="1">
    <location>
        <begin position="185"/>
        <end position="219"/>
    </location>
</feature>
<reference evidence="2 3" key="1">
    <citation type="journal article" date="2011" name="Science">
        <title>The ecoresponsive genome of Daphnia pulex.</title>
        <authorList>
            <person name="Colbourne J.K."/>
            <person name="Pfrender M.E."/>
            <person name="Gilbert D."/>
            <person name="Thomas W.K."/>
            <person name="Tucker A."/>
            <person name="Oakley T.H."/>
            <person name="Tokishita S."/>
            <person name="Aerts A."/>
            <person name="Arnold G.J."/>
            <person name="Basu M.K."/>
            <person name="Bauer D.J."/>
            <person name="Caceres C.E."/>
            <person name="Carmel L."/>
            <person name="Casola C."/>
            <person name="Choi J.H."/>
            <person name="Detter J.C."/>
            <person name="Dong Q."/>
            <person name="Dusheyko S."/>
            <person name="Eads B.D."/>
            <person name="Frohlich T."/>
            <person name="Geiler-Samerotte K.A."/>
            <person name="Gerlach D."/>
            <person name="Hatcher P."/>
            <person name="Jogdeo S."/>
            <person name="Krijgsveld J."/>
            <person name="Kriventseva E.V."/>
            <person name="Kultz D."/>
            <person name="Laforsch C."/>
            <person name="Lindquist E."/>
            <person name="Lopez J."/>
            <person name="Manak J.R."/>
            <person name="Muller J."/>
            <person name="Pangilinan J."/>
            <person name="Patwardhan R.P."/>
            <person name="Pitluck S."/>
            <person name="Pritham E.J."/>
            <person name="Rechtsteiner A."/>
            <person name="Rho M."/>
            <person name="Rogozin I.B."/>
            <person name="Sakarya O."/>
            <person name="Salamov A."/>
            <person name="Schaack S."/>
            <person name="Shapiro H."/>
            <person name="Shiga Y."/>
            <person name="Skalitzky C."/>
            <person name="Smith Z."/>
            <person name="Souvorov A."/>
            <person name="Sung W."/>
            <person name="Tang Z."/>
            <person name="Tsuchiya D."/>
            <person name="Tu H."/>
            <person name="Vos H."/>
            <person name="Wang M."/>
            <person name="Wolf Y.I."/>
            <person name="Yamagata H."/>
            <person name="Yamada T."/>
            <person name="Ye Y."/>
            <person name="Shaw J.R."/>
            <person name="Andrews J."/>
            <person name="Crease T.J."/>
            <person name="Tang H."/>
            <person name="Lucas S.M."/>
            <person name="Robertson H.M."/>
            <person name="Bork P."/>
            <person name="Koonin E.V."/>
            <person name="Zdobnov E.M."/>
            <person name="Grigoriev I.V."/>
            <person name="Lynch M."/>
            <person name="Boore J.L."/>
        </authorList>
    </citation>
    <scope>NUCLEOTIDE SEQUENCE [LARGE SCALE GENOMIC DNA]</scope>
</reference>
<feature type="repeat" description="ANK" evidence="1">
    <location>
        <begin position="46"/>
        <end position="80"/>
    </location>
</feature>
<dbReference type="SUPFAM" id="SSF48403">
    <property type="entry name" value="Ankyrin repeat"/>
    <property type="match status" value="1"/>
</dbReference>
<sequence length="252" mass="28519">KKTSDINAQDKNGQTALHIKIWNKSETAVKELLKHKDVDINVKNNDNHTPLYLASGWNNIPIDLFKKILEKSADINAQDEEGLSALHWVIQCKSKTAVKELLKHKDVDVNVKDKDNFTPLHSATLWGNIPIDLFRIILEKSTNVNAQAQNGKSALHWAILNKSETAVKELLKHKDLMDVNATNNKNQTALHFAILWKNMPIELFRIILENSDDVNGQDEDGHTALHWAMGEKFETAVEELLKGKDVDVNIKD</sequence>
<feature type="non-terminal residue" evidence="2">
    <location>
        <position position="252"/>
    </location>
</feature>
<dbReference type="InterPro" id="IPR052457">
    <property type="entry name" value="Ankyrin-DD_containing_protein"/>
</dbReference>
<feature type="repeat" description="ANK" evidence="1">
    <location>
        <begin position="115"/>
        <end position="149"/>
    </location>
</feature>
<dbReference type="HOGENOM" id="CLU_000134_18_0_1"/>
<dbReference type="eggNOG" id="KOG0504">
    <property type="taxonomic scope" value="Eukaryota"/>
</dbReference>
<dbReference type="STRING" id="6669.E9HNK1"/>
<evidence type="ECO:0000313" key="2">
    <source>
        <dbReference type="EMBL" id="EFX66681.1"/>
    </source>
</evidence>
<dbReference type="InterPro" id="IPR036770">
    <property type="entry name" value="Ankyrin_rpt-contain_sf"/>
</dbReference>
<dbReference type="SMART" id="SM00248">
    <property type="entry name" value="ANK"/>
    <property type="match status" value="7"/>
</dbReference>
<organism evidence="2 3">
    <name type="scientific">Daphnia pulex</name>
    <name type="common">Water flea</name>
    <dbReference type="NCBI Taxonomy" id="6669"/>
    <lineage>
        <taxon>Eukaryota</taxon>
        <taxon>Metazoa</taxon>
        <taxon>Ecdysozoa</taxon>
        <taxon>Arthropoda</taxon>
        <taxon>Crustacea</taxon>
        <taxon>Branchiopoda</taxon>
        <taxon>Diplostraca</taxon>
        <taxon>Cladocera</taxon>
        <taxon>Anomopoda</taxon>
        <taxon>Daphniidae</taxon>
        <taxon>Daphnia</taxon>
    </lineage>
</organism>
<feature type="repeat" description="ANK" evidence="1">
    <location>
        <begin position="12"/>
        <end position="45"/>
    </location>
</feature>
<dbReference type="OMA" id="VECCKAC"/>
<accession>E9HNK1</accession>
<dbReference type="Proteomes" id="UP000000305">
    <property type="component" value="Unassembled WGS sequence"/>
</dbReference>
<dbReference type="OrthoDB" id="194358at2759"/>
<keyword evidence="3" id="KW-1185">Reference proteome</keyword>
<dbReference type="Pfam" id="PF12796">
    <property type="entry name" value="Ank_2"/>
    <property type="match status" value="2"/>
</dbReference>
<dbReference type="InParanoid" id="E9HNK1"/>
<dbReference type="PROSITE" id="PS50088">
    <property type="entry name" value="ANK_REPEAT"/>
    <property type="match status" value="5"/>
</dbReference>
<dbReference type="Gene3D" id="1.25.40.20">
    <property type="entry name" value="Ankyrin repeat-containing domain"/>
    <property type="match status" value="2"/>
</dbReference>
<dbReference type="AlphaFoldDB" id="E9HNK1"/>
<dbReference type="EMBL" id="GL732696">
    <property type="protein sequence ID" value="EFX66681.1"/>
    <property type="molecule type" value="Genomic_DNA"/>
</dbReference>
<gene>
    <name evidence="2" type="ORF">DAPPUDRAFT_4924</name>
</gene>
<dbReference type="PROSITE" id="PS50297">
    <property type="entry name" value="ANK_REP_REGION"/>
    <property type="match status" value="3"/>
</dbReference>